<dbReference type="InterPro" id="IPR052035">
    <property type="entry name" value="ZnF_BED_domain_contain"/>
</dbReference>
<comment type="caution">
    <text evidence="2">The sequence shown here is derived from an EMBL/GenBank/DDBJ whole genome shotgun (WGS) entry which is preliminary data.</text>
</comment>
<reference evidence="2 3" key="1">
    <citation type="journal article" date="2024" name="Genome Biol. Evol.">
        <title>Chromosome-level genome assembly of the viviparous eelpout Zoarces viviparus.</title>
        <authorList>
            <person name="Fuhrmann N."/>
            <person name="Brasseur M.V."/>
            <person name="Bakowski C.E."/>
            <person name="Podsiadlowski L."/>
            <person name="Prost S."/>
            <person name="Krehenwinkel H."/>
            <person name="Mayer C."/>
        </authorList>
    </citation>
    <scope>NUCLEOTIDE SEQUENCE [LARGE SCALE GENOMIC DNA]</scope>
    <source>
        <strain evidence="2">NO-MEL_2022_Ind0_liver</strain>
    </source>
</reference>
<evidence type="ECO:0000313" key="3">
    <source>
        <dbReference type="Proteomes" id="UP001488805"/>
    </source>
</evidence>
<dbReference type="SUPFAM" id="SSF53098">
    <property type="entry name" value="Ribonuclease H-like"/>
    <property type="match status" value="1"/>
</dbReference>
<evidence type="ECO:0000313" key="2">
    <source>
        <dbReference type="EMBL" id="KAK9523273.1"/>
    </source>
</evidence>
<dbReference type="Proteomes" id="UP001488805">
    <property type="component" value="Unassembled WGS sequence"/>
</dbReference>
<dbReference type="InterPro" id="IPR012337">
    <property type="entry name" value="RNaseH-like_sf"/>
</dbReference>
<dbReference type="EMBL" id="JBCEZU010000221">
    <property type="protein sequence ID" value="KAK9523273.1"/>
    <property type="molecule type" value="Genomic_DNA"/>
</dbReference>
<dbReference type="PANTHER" id="PTHR46481">
    <property type="entry name" value="ZINC FINGER BED DOMAIN-CONTAINING PROTEIN 4"/>
    <property type="match status" value="1"/>
</dbReference>
<proteinExistence type="predicted"/>
<dbReference type="PANTHER" id="PTHR46481:SF9">
    <property type="entry name" value="ZINC FINGER BED DOMAIN-CONTAINING PROTEIN 1-LIKE"/>
    <property type="match status" value="1"/>
</dbReference>
<organism evidence="2 3">
    <name type="scientific">Zoarces viviparus</name>
    <name type="common">Viviparous eelpout</name>
    <name type="synonym">Blennius viviparus</name>
    <dbReference type="NCBI Taxonomy" id="48416"/>
    <lineage>
        <taxon>Eukaryota</taxon>
        <taxon>Metazoa</taxon>
        <taxon>Chordata</taxon>
        <taxon>Craniata</taxon>
        <taxon>Vertebrata</taxon>
        <taxon>Euteleostomi</taxon>
        <taxon>Actinopterygii</taxon>
        <taxon>Neopterygii</taxon>
        <taxon>Teleostei</taxon>
        <taxon>Neoteleostei</taxon>
        <taxon>Acanthomorphata</taxon>
        <taxon>Eupercaria</taxon>
        <taxon>Perciformes</taxon>
        <taxon>Cottioidei</taxon>
        <taxon>Zoarcales</taxon>
        <taxon>Zoarcidae</taxon>
        <taxon>Zoarcinae</taxon>
        <taxon>Zoarces</taxon>
    </lineage>
</organism>
<name>A0AAW1EL72_ZOAVI</name>
<feature type="region of interest" description="Disordered" evidence="1">
    <location>
        <begin position="1"/>
        <end position="25"/>
    </location>
</feature>
<keyword evidence="3" id="KW-1185">Reference proteome</keyword>
<accession>A0AAW1EL72</accession>
<feature type="compositionally biased region" description="Low complexity" evidence="1">
    <location>
        <begin position="8"/>
        <end position="17"/>
    </location>
</feature>
<protein>
    <submittedName>
        <fullName evidence="2">Uncharacterized protein</fullName>
    </submittedName>
</protein>
<evidence type="ECO:0000256" key="1">
    <source>
        <dbReference type="SAM" id="MobiDB-lite"/>
    </source>
</evidence>
<sequence>MRLRSSDSRPSTSASDSVKPKGQTSLQEAFARGTAYDKQSKRWREITDAITIHLCKDMVPLQTVDKDGFSAMVKTLDPRYVMPGRKYFSKTAIPMLYEQHRSKLEAELRKVAHFSTTTDLWSSRTMEPYLSITVHFISDDWELRNHCLQTSYFPDDHTGEIIAQGLREALESWRLGEERQVALTTDSGPTS</sequence>
<dbReference type="SUPFAM" id="SSF140996">
    <property type="entry name" value="Hermes dimerisation domain"/>
    <property type="match status" value="1"/>
</dbReference>
<gene>
    <name evidence="2" type="ORF">VZT92_019675</name>
</gene>
<dbReference type="AlphaFoldDB" id="A0AAW1EL72"/>